<protein>
    <submittedName>
        <fullName evidence="1">Uncharacterized protein</fullName>
    </submittedName>
</protein>
<dbReference type="SUPFAM" id="SSF140990">
    <property type="entry name" value="FtsH protease domain-like"/>
    <property type="match status" value="1"/>
</dbReference>
<dbReference type="GO" id="GO:0004176">
    <property type="term" value="F:ATP-dependent peptidase activity"/>
    <property type="evidence" value="ECO:0007669"/>
    <property type="project" value="InterPro"/>
</dbReference>
<dbReference type="InterPro" id="IPR037219">
    <property type="entry name" value="Peptidase_M41-like"/>
</dbReference>
<gene>
    <name evidence="1" type="ORF">RJ639_035629</name>
</gene>
<name>A0AA88WQ03_9ASTE</name>
<dbReference type="GO" id="GO:0005524">
    <property type="term" value="F:ATP binding"/>
    <property type="evidence" value="ECO:0007669"/>
    <property type="project" value="InterPro"/>
</dbReference>
<keyword evidence="2" id="KW-1185">Reference proteome</keyword>
<dbReference type="EMBL" id="JAVXUP010000299">
    <property type="protein sequence ID" value="KAK3031623.1"/>
    <property type="molecule type" value="Genomic_DNA"/>
</dbReference>
<sequence>MLQSRTVELFAKEGVMVYTSDLSNVETLQWEDSCLVSQRKISSKTLNRFLCVIVGGLAAEHLVFGYSKGLHSDVEKVFDI</sequence>
<proteinExistence type="predicted"/>
<evidence type="ECO:0000313" key="2">
    <source>
        <dbReference type="Proteomes" id="UP001188597"/>
    </source>
</evidence>
<reference evidence="1" key="1">
    <citation type="submission" date="2022-12" db="EMBL/GenBank/DDBJ databases">
        <title>Draft genome assemblies for two species of Escallonia (Escalloniales).</title>
        <authorList>
            <person name="Chanderbali A."/>
            <person name="Dervinis C."/>
            <person name="Anghel I."/>
            <person name="Soltis D."/>
            <person name="Soltis P."/>
            <person name="Zapata F."/>
        </authorList>
    </citation>
    <scope>NUCLEOTIDE SEQUENCE</scope>
    <source>
        <strain evidence="1">UCBG64.0493</strain>
        <tissue evidence="1">Leaf</tissue>
    </source>
</reference>
<dbReference type="PANTHER" id="PTHR33471">
    <property type="entry name" value="ATP-DEPENDENT ZINC METALLOPROTEASE-RELATED"/>
    <property type="match status" value="1"/>
</dbReference>
<organism evidence="1 2">
    <name type="scientific">Escallonia herrerae</name>
    <dbReference type="NCBI Taxonomy" id="1293975"/>
    <lineage>
        <taxon>Eukaryota</taxon>
        <taxon>Viridiplantae</taxon>
        <taxon>Streptophyta</taxon>
        <taxon>Embryophyta</taxon>
        <taxon>Tracheophyta</taxon>
        <taxon>Spermatophyta</taxon>
        <taxon>Magnoliopsida</taxon>
        <taxon>eudicotyledons</taxon>
        <taxon>Gunneridae</taxon>
        <taxon>Pentapetalae</taxon>
        <taxon>asterids</taxon>
        <taxon>campanulids</taxon>
        <taxon>Escalloniales</taxon>
        <taxon>Escalloniaceae</taxon>
        <taxon>Escallonia</taxon>
    </lineage>
</organism>
<dbReference type="GO" id="GO:0006508">
    <property type="term" value="P:proteolysis"/>
    <property type="evidence" value="ECO:0007669"/>
    <property type="project" value="InterPro"/>
</dbReference>
<dbReference type="Gene3D" id="1.20.58.760">
    <property type="entry name" value="Peptidase M41"/>
    <property type="match status" value="1"/>
</dbReference>
<comment type="caution">
    <text evidence="1">The sequence shown here is derived from an EMBL/GenBank/DDBJ whole genome shotgun (WGS) entry which is preliminary data.</text>
</comment>
<dbReference type="AlphaFoldDB" id="A0AA88WQ03"/>
<accession>A0AA88WQ03</accession>
<dbReference type="GO" id="GO:0004222">
    <property type="term" value="F:metalloendopeptidase activity"/>
    <property type="evidence" value="ECO:0007669"/>
    <property type="project" value="InterPro"/>
</dbReference>
<evidence type="ECO:0000313" key="1">
    <source>
        <dbReference type="EMBL" id="KAK3031623.1"/>
    </source>
</evidence>
<dbReference type="Proteomes" id="UP001188597">
    <property type="component" value="Unassembled WGS sequence"/>
</dbReference>
<dbReference type="PANTHER" id="PTHR33471:SF4">
    <property type="entry name" value="T22H22.11 PROTEIN"/>
    <property type="match status" value="1"/>
</dbReference>